<evidence type="ECO:0000313" key="8">
    <source>
        <dbReference type="Proteomes" id="UP000037749"/>
    </source>
</evidence>
<dbReference type="RefSeq" id="WP_053796523.1">
    <property type="nucleotide sequence ID" value="NZ_JXCZ01000017.1"/>
</dbReference>
<keyword evidence="3 6" id="KW-0812">Transmembrane</keyword>
<dbReference type="CDD" id="cd10432">
    <property type="entry name" value="BI-1-like_bacterial"/>
    <property type="match status" value="1"/>
</dbReference>
<sequence>MNNYDQAGRRLVNDAFGMNRFLTKTYGWMTLSVLISGIVAYLMGGMYHASFSYGETIVGFILWFVLAFATQSVAMRNAFAGFILLVVFSALTGGLFSYVFMFYSPTAIAEAFFTTTIDFAIMAIIGVTTKKSLDKIGTQAMAAFIALLVVSIINIFLHNPLFDLFVSFIAVIIFTAFTAYDSQKIKEAFNEYGSEVSENGLAINGAMILYMDFINLFLNLLSIFGIGDNNR</sequence>
<dbReference type="PATRIC" id="fig|148814.9.peg.614"/>
<evidence type="ECO:0000256" key="6">
    <source>
        <dbReference type="RuleBase" id="RU004379"/>
    </source>
</evidence>
<proteinExistence type="inferred from homology"/>
<feature type="transmembrane region" description="Helical" evidence="6">
    <location>
        <begin position="107"/>
        <end position="128"/>
    </location>
</feature>
<feature type="transmembrane region" description="Helical" evidence="6">
    <location>
        <begin position="140"/>
        <end position="158"/>
    </location>
</feature>
<evidence type="ECO:0000256" key="3">
    <source>
        <dbReference type="ARBA" id="ARBA00022692"/>
    </source>
</evidence>
<dbReference type="GO" id="GO:0016020">
    <property type="term" value="C:membrane"/>
    <property type="evidence" value="ECO:0007669"/>
    <property type="project" value="UniProtKB-SubCell"/>
</dbReference>
<dbReference type="Proteomes" id="UP000037749">
    <property type="component" value="Unassembled WGS sequence"/>
</dbReference>
<evidence type="ECO:0000256" key="5">
    <source>
        <dbReference type="ARBA" id="ARBA00023136"/>
    </source>
</evidence>
<accession>A0A0M9DFI1</accession>
<evidence type="ECO:0000313" key="7">
    <source>
        <dbReference type="EMBL" id="KOY79294.1"/>
    </source>
</evidence>
<dbReference type="EMBL" id="JXCZ01000017">
    <property type="protein sequence ID" value="KOY79294.1"/>
    <property type="molecule type" value="Genomic_DNA"/>
</dbReference>
<dbReference type="PANTHER" id="PTHR23291:SF50">
    <property type="entry name" value="PROTEIN LIFEGUARD 4"/>
    <property type="match status" value="1"/>
</dbReference>
<evidence type="ECO:0000256" key="4">
    <source>
        <dbReference type="ARBA" id="ARBA00022989"/>
    </source>
</evidence>
<comment type="caution">
    <text evidence="7">The sequence shown here is derived from an EMBL/GenBank/DDBJ whole genome shotgun (WGS) entry which is preliminary data.</text>
</comment>
<name>A0A0M9DFI1_9LACO</name>
<dbReference type="Pfam" id="PF01027">
    <property type="entry name" value="Bax1-I"/>
    <property type="match status" value="1"/>
</dbReference>
<evidence type="ECO:0000256" key="1">
    <source>
        <dbReference type="ARBA" id="ARBA00004141"/>
    </source>
</evidence>
<organism evidence="7 8">
    <name type="scientific">Apilactobacillus kunkeei</name>
    <dbReference type="NCBI Taxonomy" id="148814"/>
    <lineage>
        <taxon>Bacteria</taxon>
        <taxon>Bacillati</taxon>
        <taxon>Bacillota</taxon>
        <taxon>Bacilli</taxon>
        <taxon>Lactobacillales</taxon>
        <taxon>Lactobacillaceae</taxon>
        <taxon>Apilactobacillus</taxon>
    </lineage>
</organism>
<dbReference type="AlphaFoldDB" id="A0A0M9DFI1"/>
<keyword evidence="5 6" id="KW-0472">Membrane</keyword>
<dbReference type="InterPro" id="IPR006214">
    <property type="entry name" value="Bax_inhibitor_1-related"/>
</dbReference>
<feature type="transmembrane region" description="Helical" evidence="6">
    <location>
        <begin position="26"/>
        <end position="44"/>
    </location>
</feature>
<feature type="transmembrane region" description="Helical" evidence="6">
    <location>
        <begin position="164"/>
        <end position="180"/>
    </location>
</feature>
<gene>
    <name evidence="7" type="ORF">RZ72_10970</name>
</gene>
<comment type="subcellular location">
    <subcellularLocation>
        <location evidence="1">Membrane</location>
        <topology evidence="1">Multi-pass membrane protein</topology>
    </subcellularLocation>
</comment>
<dbReference type="PANTHER" id="PTHR23291">
    <property type="entry name" value="BAX INHIBITOR-RELATED"/>
    <property type="match status" value="1"/>
</dbReference>
<comment type="similarity">
    <text evidence="2 6">Belongs to the BI1 family.</text>
</comment>
<evidence type="ECO:0000256" key="2">
    <source>
        <dbReference type="ARBA" id="ARBA00010350"/>
    </source>
</evidence>
<feature type="transmembrane region" description="Helical" evidence="6">
    <location>
        <begin position="50"/>
        <end position="69"/>
    </location>
</feature>
<evidence type="ECO:0008006" key="9">
    <source>
        <dbReference type="Google" id="ProtNLM"/>
    </source>
</evidence>
<keyword evidence="4 6" id="KW-1133">Transmembrane helix</keyword>
<protein>
    <recommendedName>
        <fullName evidence="9">Integral membrane protein, interacts with FtsH</fullName>
    </recommendedName>
</protein>
<reference evidence="7 8" key="1">
    <citation type="journal article" date="2015" name="Genome Biol. Evol.">
        <title>Functionally Structured Genomes in Lactobacillus kunkeei Colonizing the Honey Crop and Food Products of Honeybees and Stingless Bees.</title>
        <authorList>
            <person name="Tamarit D."/>
            <person name="Ellegaard K.M."/>
            <person name="Wikander J."/>
            <person name="Olofsson T."/>
            <person name="Vasquez A."/>
            <person name="Andersson S.G."/>
        </authorList>
    </citation>
    <scope>NUCLEOTIDE SEQUENCE [LARGE SCALE GENOMIC DNA]</scope>
    <source>
        <strain evidence="7 8">LAla</strain>
    </source>
</reference>
<feature type="transmembrane region" description="Helical" evidence="6">
    <location>
        <begin position="81"/>
        <end position="101"/>
    </location>
</feature>
<feature type="transmembrane region" description="Helical" evidence="6">
    <location>
        <begin position="201"/>
        <end position="226"/>
    </location>
</feature>